<reference evidence="2 5" key="2">
    <citation type="submission" date="2019-07" db="EMBL/GenBank/DDBJ databases">
        <title>Draft genome sequences of 15 bacterial species constituting the stable defined intestinal microbiota of the GM15 gnotobiotic mouse model.</title>
        <authorList>
            <person name="Elie C."/>
            <person name="Mathieu A."/>
            <person name="Saliou A."/>
            <person name="Darnaud M."/>
            <person name="Leulier F."/>
            <person name="Tamellini A."/>
        </authorList>
    </citation>
    <scope>NUCLEOTIDE SEQUENCE [LARGE SCALE GENOMIC DNA]</scope>
    <source>
        <strain evidence="5">ASF 502</strain>
        <strain evidence="2">MD300</strain>
    </source>
</reference>
<dbReference type="eggNOG" id="COG2006">
    <property type="taxonomic scope" value="Bacteria"/>
</dbReference>
<gene>
    <name evidence="3" type="ORF">EBB54_13100</name>
    <name evidence="2" type="ORF">FMM80_24345</name>
</gene>
<organism evidence="3 4">
    <name type="scientific">Schaedlerella arabinosiphila</name>
    <dbReference type="NCBI Taxonomy" id="2044587"/>
    <lineage>
        <taxon>Bacteria</taxon>
        <taxon>Bacillati</taxon>
        <taxon>Bacillota</taxon>
        <taxon>Clostridia</taxon>
        <taxon>Lachnospirales</taxon>
        <taxon>Lachnospiraceae</taxon>
        <taxon>Schaedlerella</taxon>
    </lineage>
</organism>
<dbReference type="AlphaFoldDB" id="N2AAF7"/>
<evidence type="ECO:0000313" key="2">
    <source>
        <dbReference type="EMBL" id="NDO71609.1"/>
    </source>
</evidence>
<dbReference type="HOGENOM" id="CLU_562166_0_0_9"/>
<sequence>MINSNIVTISHVKKITYPDSSTLFRPSQFYPEYPFSEISKKSNEIYDAVRNTLYMLELDVDQYGSKNWNPLGDIIHQGDNVLIKPNMVMDINHNNTGGTLCLYTQPSVVAAIVDYICIALNGTGKIVIGDAPMQSCDFTKLCKDSGYDDMIRYYQKKDIDISLVDFRGLISTQRKGIREEKIIDSSIGCVVDLGINSEFYGIDENTSQRLRVTSYDPRILPQHHNGAVQEYFISKTVLNADVIINMPKPKTHRKAGFTAALKNFVGINVRKEYLPHHTEGDSAHGGDEYRKYSSVQKIEGILLDKKNMAISEHNYRYSRFFDIGVSVCRLLRKKSNYSEGSWYGNHTISRTITDLNKIVLYADKEGKMQKTEQRKILNVADMIISGEKEGPVAPSPKEVGMIIASQNPIYLDYVVCELMGFEPRKIPTLQCVIKNEKHLYSIGNTNPEDIILKSNKIDFNKKKVSDIIWGDFLKFEPTLGWKGHIERDT</sequence>
<name>N2AAF7_9FIRM</name>
<evidence type="ECO:0000313" key="4">
    <source>
        <dbReference type="Proteomes" id="UP000274920"/>
    </source>
</evidence>
<evidence type="ECO:0000259" key="1">
    <source>
        <dbReference type="Pfam" id="PF04015"/>
    </source>
</evidence>
<dbReference type="InterPro" id="IPR007160">
    <property type="entry name" value="DUF362"/>
</dbReference>
<dbReference type="Pfam" id="PF04015">
    <property type="entry name" value="DUF362"/>
    <property type="match status" value="2"/>
</dbReference>
<dbReference type="OrthoDB" id="9794954at2"/>
<protein>
    <submittedName>
        <fullName evidence="3">DUF362 domain-containing protein</fullName>
    </submittedName>
</protein>
<dbReference type="Proteomes" id="UP000474104">
    <property type="component" value="Unassembled WGS sequence"/>
</dbReference>
<dbReference type="EMBL" id="RHJS01000002">
    <property type="protein sequence ID" value="RRK32193.1"/>
    <property type="molecule type" value="Genomic_DNA"/>
</dbReference>
<dbReference type="Proteomes" id="UP000274920">
    <property type="component" value="Unassembled WGS sequence"/>
</dbReference>
<evidence type="ECO:0000313" key="5">
    <source>
        <dbReference type="Proteomes" id="UP000474104"/>
    </source>
</evidence>
<dbReference type="RefSeq" id="WP_004081140.1">
    <property type="nucleotide sequence ID" value="NZ_RHJS01000002.1"/>
</dbReference>
<evidence type="ECO:0000313" key="3">
    <source>
        <dbReference type="EMBL" id="RRK32193.1"/>
    </source>
</evidence>
<proteinExistence type="predicted"/>
<accession>N2AAF7</accession>
<feature type="domain" description="DUF362" evidence="1">
    <location>
        <begin position="81"/>
        <end position="156"/>
    </location>
</feature>
<keyword evidence="4" id="KW-1185">Reference proteome</keyword>
<dbReference type="EMBL" id="VIRB01000142">
    <property type="protein sequence ID" value="NDO71609.1"/>
    <property type="molecule type" value="Genomic_DNA"/>
</dbReference>
<reference evidence="3" key="1">
    <citation type="submission" date="2018-10" db="EMBL/GenBank/DDBJ databases">
        <title>Schaedlerella arabinophila gen. nov. sp. nov., isolated from the mouse intestinal tract and comparative analysis with the genome of the closely related altered Schaedler flora strain ASF502.</title>
        <authorList>
            <person name="Miyake S."/>
            <person name="Soh M."/>
            <person name="Seedorf H."/>
        </authorList>
    </citation>
    <scope>NUCLEOTIDE SEQUENCE [LARGE SCALE GENOMIC DNA]</scope>
    <source>
        <strain evidence="3">DSM 106076</strain>
    </source>
</reference>
<comment type="caution">
    <text evidence="3">The sequence shown here is derived from an EMBL/GenBank/DDBJ whole genome shotgun (WGS) entry which is preliminary data.</text>
</comment>
<accession>A0A3R8JMH2</accession>
<dbReference type="STRING" id="2044587.C824_03231"/>
<feature type="domain" description="DUF362" evidence="1">
    <location>
        <begin position="225"/>
        <end position="417"/>
    </location>
</feature>